<reference evidence="2" key="1">
    <citation type="submission" date="2018-08" db="EMBL/GenBank/DDBJ databases">
        <title>Oryza nivara genomic DNA, chromosome 11, BAC clone:BBa0090K11.</title>
        <authorList>
            <person name="Wu J."/>
            <person name="Kanamori H."/>
        </authorList>
    </citation>
    <scope>NUCLEOTIDE SEQUENCE</scope>
    <source>
        <strain evidence="2">W0106</strain>
    </source>
</reference>
<name>A0A679BDF9_ORYNI</name>
<feature type="region of interest" description="Disordered" evidence="1">
    <location>
        <begin position="1"/>
        <end position="23"/>
    </location>
</feature>
<proteinExistence type="predicted"/>
<gene>
    <name evidence="2" type="primary">BBa0090K11.21</name>
</gene>
<dbReference type="EMBL" id="AP018876">
    <property type="protein sequence ID" value="BBF89918.1"/>
    <property type="molecule type" value="Genomic_DNA"/>
</dbReference>
<evidence type="ECO:0000256" key="1">
    <source>
        <dbReference type="SAM" id="MobiDB-lite"/>
    </source>
</evidence>
<organism evidence="2">
    <name type="scientific">Oryza nivara</name>
    <name type="common">Indian wild rice</name>
    <name type="synonym">Oryza sativa f. spontanea</name>
    <dbReference type="NCBI Taxonomy" id="4536"/>
    <lineage>
        <taxon>Eukaryota</taxon>
        <taxon>Viridiplantae</taxon>
        <taxon>Streptophyta</taxon>
        <taxon>Embryophyta</taxon>
        <taxon>Tracheophyta</taxon>
        <taxon>Spermatophyta</taxon>
        <taxon>Magnoliopsida</taxon>
        <taxon>Liliopsida</taxon>
        <taxon>Poales</taxon>
        <taxon>Poaceae</taxon>
        <taxon>BOP clade</taxon>
        <taxon>Oryzoideae</taxon>
        <taxon>Oryzeae</taxon>
        <taxon>Oryzinae</taxon>
        <taxon>Oryza</taxon>
    </lineage>
</organism>
<evidence type="ECO:0000313" key="2">
    <source>
        <dbReference type="EMBL" id="BBF89918.1"/>
    </source>
</evidence>
<sequence length="98" mass="10911">MAAMLCHSPPRRPAPWQPAGDRRSLAAPFPCRRRVALGQPCRARRVSPLLPLGQEEEGDGGRRRPAEPLTGRALSLLFPKKINSVEKEKEFWVPPVGH</sequence>
<accession>A0A679BDF9</accession>
<protein>
    <submittedName>
        <fullName evidence="2">Uncharacterized protein</fullName>
    </submittedName>
</protein>
<feature type="region of interest" description="Disordered" evidence="1">
    <location>
        <begin position="48"/>
        <end position="68"/>
    </location>
</feature>
<dbReference type="AlphaFoldDB" id="A0A679BDF9"/>